<gene>
    <name evidence="9" type="ORF">QE404_001383</name>
</gene>
<keyword evidence="10" id="KW-1185">Reference proteome</keyword>
<comment type="caution">
    <text evidence="9">The sequence shown here is derived from an EMBL/GenBank/DDBJ whole genome shotgun (WGS) entry which is preliminary data.</text>
</comment>
<dbReference type="PANTHER" id="PTHR34582:SF6">
    <property type="entry name" value="UPF0702 TRANSMEMBRANE PROTEIN YCAP"/>
    <property type="match status" value="1"/>
</dbReference>
<sequence>MQSLLLLQLNLKELLLGQEDWPFLIEIVLRTVIMFLAIIFGLRLLGKRGVKQLSVFELVVIIGLGSAAGDPMFYKEVGIVSSLVVFVVIIFLYSVITFFIAKSKNFEKVVEGKPMCLIKNGEFSIGDFRKENFGIDEFFAELRINNISHLGQVEEAIVEISGEISIFFYDPEETKYGLPIMPDSLDHPYTRVPSEGHYSCIFCGNTELKTAGDEIQCGKCGKDEWVQSSNKKRIS</sequence>
<comment type="subcellular location">
    <subcellularLocation>
        <location evidence="1">Cell membrane</location>
        <topology evidence="1">Multi-pass membrane protein</topology>
    </subcellularLocation>
</comment>
<keyword evidence="5 7" id="KW-1133">Transmembrane helix</keyword>
<dbReference type="Gene3D" id="3.30.240.20">
    <property type="entry name" value="bsu07140 like domains"/>
    <property type="match status" value="1"/>
</dbReference>
<evidence type="ECO:0000313" key="9">
    <source>
        <dbReference type="EMBL" id="MDQ1096236.1"/>
    </source>
</evidence>
<keyword evidence="3" id="KW-1003">Cell membrane</keyword>
<feature type="transmembrane region" description="Helical" evidence="7">
    <location>
        <begin position="54"/>
        <end position="73"/>
    </location>
</feature>
<evidence type="ECO:0000256" key="5">
    <source>
        <dbReference type="ARBA" id="ARBA00022989"/>
    </source>
</evidence>
<evidence type="ECO:0000256" key="6">
    <source>
        <dbReference type="ARBA" id="ARBA00023136"/>
    </source>
</evidence>
<evidence type="ECO:0000256" key="1">
    <source>
        <dbReference type="ARBA" id="ARBA00004651"/>
    </source>
</evidence>
<dbReference type="InterPro" id="IPR023090">
    <property type="entry name" value="UPF0702_alpha/beta_dom_sf"/>
</dbReference>
<feature type="domain" description="YetF C-terminal" evidence="8">
    <location>
        <begin position="102"/>
        <end position="180"/>
    </location>
</feature>
<feature type="transmembrane region" description="Helical" evidence="7">
    <location>
        <begin position="20"/>
        <end position="42"/>
    </location>
</feature>
<organism evidence="9 10">
    <name type="scientific">Chryseobacterium camelliae</name>
    <dbReference type="NCBI Taxonomy" id="1265445"/>
    <lineage>
        <taxon>Bacteria</taxon>
        <taxon>Pseudomonadati</taxon>
        <taxon>Bacteroidota</taxon>
        <taxon>Flavobacteriia</taxon>
        <taxon>Flavobacteriales</taxon>
        <taxon>Weeksellaceae</taxon>
        <taxon>Chryseobacterium group</taxon>
        <taxon>Chryseobacterium</taxon>
    </lineage>
</organism>
<keyword evidence="6 7" id="KW-0472">Membrane</keyword>
<dbReference type="PANTHER" id="PTHR34582">
    <property type="entry name" value="UPF0702 TRANSMEMBRANE PROTEIN YCAP"/>
    <property type="match status" value="1"/>
</dbReference>
<dbReference type="RefSeq" id="WP_307448288.1">
    <property type="nucleotide sequence ID" value="NZ_JAUTAL010000001.1"/>
</dbReference>
<reference evidence="9 10" key="1">
    <citation type="submission" date="2023-07" db="EMBL/GenBank/DDBJ databases">
        <title>Functional and genomic diversity of the sorghum phyllosphere microbiome.</title>
        <authorList>
            <person name="Shade A."/>
        </authorList>
    </citation>
    <scope>NUCLEOTIDE SEQUENCE [LARGE SCALE GENOMIC DNA]</scope>
    <source>
        <strain evidence="9 10">SORGH_AS_1064</strain>
    </source>
</reference>
<dbReference type="InterPro" id="IPR007353">
    <property type="entry name" value="DUF421"/>
</dbReference>
<keyword evidence="4 7" id="KW-0812">Transmembrane</keyword>
<evidence type="ECO:0000259" key="8">
    <source>
        <dbReference type="Pfam" id="PF04239"/>
    </source>
</evidence>
<name>A0ABU0TGQ1_9FLAO</name>
<evidence type="ECO:0000256" key="3">
    <source>
        <dbReference type="ARBA" id="ARBA00022475"/>
    </source>
</evidence>
<accession>A0ABU0TGQ1</accession>
<comment type="similarity">
    <text evidence="2">Belongs to the UPF0702 family.</text>
</comment>
<dbReference type="Proteomes" id="UP001225072">
    <property type="component" value="Unassembled WGS sequence"/>
</dbReference>
<feature type="transmembrane region" description="Helical" evidence="7">
    <location>
        <begin position="79"/>
        <end position="101"/>
    </location>
</feature>
<dbReference type="Pfam" id="PF04239">
    <property type="entry name" value="DUF421"/>
    <property type="match status" value="1"/>
</dbReference>
<evidence type="ECO:0000256" key="2">
    <source>
        <dbReference type="ARBA" id="ARBA00006448"/>
    </source>
</evidence>
<evidence type="ECO:0000256" key="7">
    <source>
        <dbReference type="SAM" id="Phobius"/>
    </source>
</evidence>
<evidence type="ECO:0000256" key="4">
    <source>
        <dbReference type="ARBA" id="ARBA00022692"/>
    </source>
</evidence>
<dbReference type="EMBL" id="JAUTAL010000001">
    <property type="protein sequence ID" value="MDQ1096236.1"/>
    <property type="molecule type" value="Genomic_DNA"/>
</dbReference>
<proteinExistence type="inferred from homology"/>
<evidence type="ECO:0000313" key="10">
    <source>
        <dbReference type="Proteomes" id="UP001225072"/>
    </source>
</evidence>
<protein>
    <submittedName>
        <fullName evidence="9">Uncharacterized membrane protein YcaP (DUF421 family)</fullName>
    </submittedName>
</protein>